<dbReference type="PANTHER" id="PTHR34216:SF3">
    <property type="entry name" value="POLY-BETA-1,6-N-ACETYL-D-GLUCOSAMINE N-DEACETYLASE"/>
    <property type="match status" value="1"/>
</dbReference>
<feature type="domain" description="NodB homology" evidence="3">
    <location>
        <begin position="71"/>
        <end position="256"/>
    </location>
</feature>
<dbReference type="EMBL" id="CP011371">
    <property type="protein sequence ID" value="AKJ30624.1"/>
    <property type="molecule type" value="Genomic_DNA"/>
</dbReference>
<dbReference type="CDD" id="cd10918">
    <property type="entry name" value="CE4_NodB_like_5s_6s"/>
    <property type="match status" value="1"/>
</dbReference>
<accession>A0A0G3BMF7</accession>
<proteinExistence type="predicted"/>
<dbReference type="Gene3D" id="3.20.20.370">
    <property type="entry name" value="Glycoside hydrolase/deacetylase"/>
    <property type="match status" value="1"/>
</dbReference>
<reference evidence="4 5" key="1">
    <citation type="submission" date="2015-05" db="EMBL/GenBank/DDBJ databases">
        <authorList>
            <person name="Tang B."/>
            <person name="Yu Y."/>
        </authorList>
    </citation>
    <scope>NUCLEOTIDE SEQUENCE [LARGE SCALE GENOMIC DNA]</scope>
    <source>
        <strain evidence="4 5">DSM 7029</strain>
    </source>
</reference>
<sequence length="256" mass="28697">MKPPMVGQPPVSVLMYHQVGMFPRPKAHRAAFCDVKRFAAQMAFLKWGGYSVISLEQAYRGLFEGAPLPARPVVLTFDDGYQNFKEHAWPVLQRHGFPASVFIVTEQSGRHAGWLAADFTPAPLMDHATLRQLAREGVNFGSHTLNHRRLSQLDETQQRREIFDSKAALEDVLGQPVPDFCYPYGDYDPRARDLTAEAGYRLGLTCIRGAANTADNAFEIPRKAISYGDNVIGYAWKLHMKHARKDKPAAHADVYA</sequence>
<dbReference type="GO" id="GO:0005576">
    <property type="term" value="C:extracellular region"/>
    <property type="evidence" value="ECO:0007669"/>
    <property type="project" value="UniProtKB-SubCell"/>
</dbReference>
<dbReference type="Pfam" id="PF01522">
    <property type="entry name" value="Polysacc_deac_1"/>
    <property type="match status" value="1"/>
</dbReference>
<evidence type="ECO:0000313" key="4">
    <source>
        <dbReference type="EMBL" id="AKJ30624.1"/>
    </source>
</evidence>
<keyword evidence="2" id="KW-0732">Signal</keyword>
<dbReference type="InterPro" id="IPR051398">
    <property type="entry name" value="Polysacch_Deacetylase"/>
</dbReference>
<dbReference type="InterPro" id="IPR011330">
    <property type="entry name" value="Glyco_hydro/deAcase_b/a-brl"/>
</dbReference>
<evidence type="ECO:0000259" key="3">
    <source>
        <dbReference type="PROSITE" id="PS51677"/>
    </source>
</evidence>
<evidence type="ECO:0000256" key="2">
    <source>
        <dbReference type="ARBA" id="ARBA00022729"/>
    </source>
</evidence>
<dbReference type="SUPFAM" id="SSF88713">
    <property type="entry name" value="Glycoside hydrolase/deacetylase"/>
    <property type="match status" value="1"/>
</dbReference>
<dbReference type="STRING" id="413882.AAW51_3933"/>
<evidence type="ECO:0000256" key="1">
    <source>
        <dbReference type="ARBA" id="ARBA00004613"/>
    </source>
</evidence>
<name>A0A0G3BMF7_9BURK</name>
<dbReference type="RefSeq" id="WP_047195953.1">
    <property type="nucleotide sequence ID" value="NZ_CP011371.1"/>
</dbReference>
<dbReference type="InterPro" id="IPR002509">
    <property type="entry name" value="NODB_dom"/>
</dbReference>
<dbReference type="Proteomes" id="UP000035352">
    <property type="component" value="Chromosome"/>
</dbReference>
<dbReference type="GO" id="GO:0016810">
    <property type="term" value="F:hydrolase activity, acting on carbon-nitrogen (but not peptide) bonds"/>
    <property type="evidence" value="ECO:0007669"/>
    <property type="project" value="InterPro"/>
</dbReference>
<dbReference type="KEGG" id="pbh:AAW51_3933"/>
<dbReference type="GO" id="GO:0005975">
    <property type="term" value="P:carbohydrate metabolic process"/>
    <property type="evidence" value="ECO:0007669"/>
    <property type="project" value="InterPro"/>
</dbReference>
<protein>
    <submittedName>
        <fullName evidence="4">Polysaccharide deacetylase</fullName>
    </submittedName>
</protein>
<evidence type="ECO:0000313" key="5">
    <source>
        <dbReference type="Proteomes" id="UP000035352"/>
    </source>
</evidence>
<dbReference type="PROSITE" id="PS51677">
    <property type="entry name" value="NODB"/>
    <property type="match status" value="1"/>
</dbReference>
<dbReference type="PANTHER" id="PTHR34216">
    <property type="match status" value="1"/>
</dbReference>
<comment type="subcellular location">
    <subcellularLocation>
        <location evidence="1">Secreted</location>
    </subcellularLocation>
</comment>
<keyword evidence="5" id="KW-1185">Reference proteome</keyword>
<dbReference type="AlphaFoldDB" id="A0A0G3BMF7"/>
<gene>
    <name evidence="4" type="ORF">AAW51_3933</name>
</gene>
<organism evidence="4 5">
    <name type="scientific">Caldimonas brevitalea</name>
    <dbReference type="NCBI Taxonomy" id="413882"/>
    <lineage>
        <taxon>Bacteria</taxon>
        <taxon>Pseudomonadati</taxon>
        <taxon>Pseudomonadota</taxon>
        <taxon>Betaproteobacteria</taxon>
        <taxon>Burkholderiales</taxon>
        <taxon>Sphaerotilaceae</taxon>
        <taxon>Caldimonas</taxon>
    </lineage>
</organism>